<dbReference type="AlphaFoldDB" id="A0A4Y7L1P5"/>
<dbReference type="InterPro" id="IPR017853">
    <property type="entry name" value="GH"/>
</dbReference>
<name>A0A4Y7L1P5_PAPSO</name>
<keyword evidence="10" id="KW-0472">Membrane</keyword>
<keyword evidence="13" id="KW-0449">Lipoprotein</keyword>
<keyword evidence="9" id="KW-0611">Plant defense</keyword>
<dbReference type="FunFam" id="1.20.58.1040:FF:000002">
    <property type="entry name" value="Glucan endo-1,3-beta-glucosidase 8"/>
    <property type="match status" value="1"/>
</dbReference>
<comment type="similarity">
    <text evidence="3 15">Belongs to the glycosyl hydrolase 17 family.</text>
</comment>
<feature type="chain" id="PRO_5021192485" description="glucan endo-1,3-beta-D-glucosidase" evidence="16">
    <location>
        <begin position="25"/>
        <end position="493"/>
    </location>
</feature>
<evidence type="ECO:0000256" key="16">
    <source>
        <dbReference type="SAM" id="SignalP"/>
    </source>
</evidence>
<evidence type="ECO:0000256" key="11">
    <source>
        <dbReference type="ARBA" id="ARBA00023157"/>
    </source>
</evidence>
<evidence type="ECO:0000256" key="2">
    <source>
        <dbReference type="ARBA" id="ARBA00004609"/>
    </source>
</evidence>
<evidence type="ECO:0000256" key="7">
    <source>
        <dbReference type="ARBA" id="ARBA00022729"/>
    </source>
</evidence>
<evidence type="ECO:0000256" key="5">
    <source>
        <dbReference type="ARBA" id="ARBA00022475"/>
    </source>
</evidence>
<dbReference type="Gramene" id="RZC78115">
    <property type="protein sequence ID" value="RZC78115"/>
    <property type="gene ID" value="C5167_002365"/>
</dbReference>
<dbReference type="OMA" id="GEQFHPF"/>
<dbReference type="GO" id="GO:0005975">
    <property type="term" value="P:carbohydrate metabolic process"/>
    <property type="evidence" value="ECO:0007669"/>
    <property type="project" value="InterPro"/>
</dbReference>
<comment type="catalytic activity">
    <reaction evidence="1">
        <text>Hydrolysis of (1-&gt;3)-beta-D-glucosidic linkages in (1-&gt;3)-beta-D-glucans.</text>
        <dbReference type="EC" id="3.2.1.39"/>
    </reaction>
</comment>
<dbReference type="GO" id="GO:0006952">
    <property type="term" value="P:defense response"/>
    <property type="evidence" value="ECO:0007669"/>
    <property type="project" value="UniProtKB-KW"/>
</dbReference>
<keyword evidence="7 16" id="KW-0732">Signal</keyword>
<keyword evidence="12" id="KW-0325">Glycoprotein</keyword>
<keyword evidence="6" id="KW-0336">GPI-anchor</keyword>
<gene>
    <name evidence="18" type="ORF">C5167_002365</name>
</gene>
<evidence type="ECO:0000256" key="13">
    <source>
        <dbReference type="ARBA" id="ARBA00023288"/>
    </source>
</evidence>
<dbReference type="InterPro" id="IPR044965">
    <property type="entry name" value="Glyco_hydro_17_plant"/>
</dbReference>
<dbReference type="SMART" id="SM00768">
    <property type="entry name" value="X8"/>
    <property type="match status" value="1"/>
</dbReference>
<dbReference type="EMBL" id="CM010723">
    <property type="protein sequence ID" value="RZC78115.1"/>
    <property type="molecule type" value="Genomic_DNA"/>
</dbReference>
<evidence type="ECO:0000256" key="14">
    <source>
        <dbReference type="ARBA" id="ARBA00023295"/>
    </source>
</evidence>
<dbReference type="EC" id="3.2.1.39" evidence="4"/>
<evidence type="ECO:0000313" key="18">
    <source>
        <dbReference type="EMBL" id="RZC78115.1"/>
    </source>
</evidence>
<evidence type="ECO:0000256" key="4">
    <source>
        <dbReference type="ARBA" id="ARBA00012780"/>
    </source>
</evidence>
<dbReference type="FunFam" id="3.20.20.80:FF:000008">
    <property type="entry name" value="Glucan endo-1,3-beta-glucosidase 5"/>
    <property type="match status" value="1"/>
</dbReference>
<dbReference type="OrthoDB" id="1293114at2759"/>
<keyword evidence="19" id="KW-1185">Reference proteome</keyword>
<proteinExistence type="inferred from homology"/>
<dbReference type="InterPro" id="IPR000490">
    <property type="entry name" value="Glyco_hydro_17"/>
</dbReference>
<dbReference type="SUPFAM" id="SSF51445">
    <property type="entry name" value="(Trans)glycosidases"/>
    <property type="match status" value="1"/>
</dbReference>
<dbReference type="PANTHER" id="PTHR32227">
    <property type="entry name" value="GLUCAN ENDO-1,3-BETA-GLUCOSIDASE BG1-RELATED-RELATED"/>
    <property type="match status" value="1"/>
</dbReference>
<reference evidence="18 19" key="1">
    <citation type="journal article" date="2018" name="Science">
        <title>The opium poppy genome and morphinan production.</title>
        <authorList>
            <person name="Guo L."/>
            <person name="Winzer T."/>
            <person name="Yang X."/>
            <person name="Li Y."/>
            <person name="Ning Z."/>
            <person name="He Z."/>
            <person name="Teodor R."/>
            <person name="Lu Y."/>
            <person name="Bowser T.A."/>
            <person name="Graham I.A."/>
            <person name="Ye K."/>
        </authorList>
    </citation>
    <scope>NUCLEOTIDE SEQUENCE [LARGE SCALE GENOMIC DNA]</scope>
    <source>
        <strain evidence="19">cv. HN1</strain>
        <tissue evidence="18">Leaves</tissue>
    </source>
</reference>
<evidence type="ECO:0000256" key="3">
    <source>
        <dbReference type="ARBA" id="ARBA00008773"/>
    </source>
</evidence>
<evidence type="ECO:0000313" key="19">
    <source>
        <dbReference type="Proteomes" id="UP000316621"/>
    </source>
</evidence>
<evidence type="ECO:0000256" key="10">
    <source>
        <dbReference type="ARBA" id="ARBA00023136"/>
    </source>
</evidence>
<feature type="domain" description="X8" evidence="17">
    <location>
        <begin position="367"/>
        <end position="449"/>
    </location>
</feature>
<keyword evidence="14" id="KW-0326">Glycosidase</keyword>
<dbReference type="GO" id="GO:0005886">
    <property type="term" value="C:plasma membrane"/>
    <property type="evidence" value="ECO:0007669"/>
    <property type="project" value="UniProtKB-SubCell"/>
</dbReference>
<dbReference type="Pfam" id="PF00332">
    <property type="entry name" value="Glyco_hydro_17"/>
    <property type="match status" value="1"/>
</dbReference>
<evidence type="ECO:0000256" key="6">
    <source>
        <dbReference type="ARBA" id="ARBA00022622"/>
    </source>
</evidence>
<dbReference type="Proteomes" id="UP000316621">
    <property type="component" value="Chromosome 9"/>
</dbReference>
<evidence type="ECO:0000256" key="15">
    <source>
        <dbReference type="RuleBase" id="RU004335"/>
    </source>
</evidence>
<evidence type="ECO:0000256" key="1">
    <source>
        <dbReference type="ARBA" id="ARBA00000382"/>
    </source>
</evidence>
<comment type="subcellular location">
    <subcellularLocation>
        <location evidence="2">Cell membrane</location>
        <topology evidence="2">Lipid-anchor</topology>
        <topology evidence="2">GPI-anchor</topology>
    </subcellularLocation>
</comment>
<sequence length="493" mass="54407">MKLKSYQVLIFLIVLSCSHLRVEAVGVNWGTSSSHPLPPAKVVELLKANKISKVKLFDANPNVLEALSGTGISVTVGIPNSMLKSLSSSKKVAKSWVHNNLTRYFSDGAGKVKIEYIAVGDEPFLQSYGQQFQPFIIDAVINIQTALVGANLANNVKVVVPCNSDAYNSATGLPSKGHFRPDLNKTMIELLTFLSKHHSPFFVNIYPFSIFHQNKNISLAFALFEPNAHSLNDSHKTYKNLFDVSHDTLVTSLSQLGFPDMDIVAGQIGWPTDGAINSTSSTAETFMKGLITHLHSSSGTPLRPKKPPTETYIFSLLDEDQRSITNGNFERHWGVFTFDGQAKYHIDLGQGTRNLVNAQNVEYLPARWCVVNNNKELVNVTSKALEACSVADCSALSVGSSCFNMSWPGNISYTFNSYYQQHDQRAESCDFGGLGLITTVNPSTGNCRYNVQIQTSNSFSPSRLPFFCWRFVLVFLFSVYLLCVSQENLVGLL</sequence>
<dbReference type="Pfam" id="PF07983">
    <property type="entry name" value="X8"/>
    <property type="match status" value="1"/>
</dbReference>
<dbReference type="GO" id="GO:0098552">
    <property type="term" value="C:side of membrane"/>
    <property type="evidence" value="ECO:0007669"/>
    <property type="project" value="UniProtKB-KW"/>
</dbReference>
<evidence type="ECO:0000256" key="8">
    <source>
        <dbReference type="ARBA" id="ARBA00022801"/>
    </source>
</evidence>
<keyword evidence="11" id="KW-1015">Disulfide bond</keyword>
<dbReference type="PROSITE" id="PS51257">
    <property type="entry name" value="PROKAR_LIPOPROTEIN"/>
    <property type="match status" value="1"/>
</dbReference>
<evidence type="ECO:0000256" key="9">
    <source>
        <dbReference type="ARBA" id="ARBA00022821"/>
    </source>
</evidence>
<organism evidence="18 19">
    <name type="scientific">Papaver somniferum</name>
    <name type="common">Opium poppy</name>
    <dbReference type="NCBI Taxonomy" id="3469"/>
    <lineage>
        <taxon>Eukaryota</taxon>
        <taxon>Viridiplantae</taxon>
        <taxon>Streptophyta</taxon>
        <taxon>Embryophyta</taxon>
        <taxon>Tracheophyta</taxon>
        <taxon>Spermatophyta</taxon>
        <taxon>Magnoliopsida</taxon>
        <taxon>Ranunculales</taxon>
        <taxon>Papaveraceae</taxon>
        <taxon>Papaveroideae</taxon>
        <taxon>Papaver</taxon>
    </lineage>
</organism>
<evidence type="ECO:0000259" key="17">
    <source>
        <dbReference type="SMART" id="SM00768"/>
    </source>
</evidence>
<evidence type="ECO:0000256" key="12">
    <source>
        <dbReference type="ARBA" id="ARBA00023180"/>
    </source>
</evidence>
<dbReference type="STRING" id="3469.A0A4Y7L1P5"/>
<protein>
    <recommendedName>
        <fullName evidence="4">glucan endo-1,3-beta-D-glucosidase</fullName>
        <ecNumber evidence="4">3.2.1.39</ecNumber>
    </recommendedName>
</protein>
<accession>A0A4Y7L1P5</accession>
<feature type="signal peptide" evidence="16">
    <location>
        <begin position="1"/>
        <end position="24"/>
    </location>
</feature>
<keyword evidence="5" id="KW-1003">Cell membrane</keyword>
<dbReference type="GO" id="GO:0042973">
    <property type="term" value="F:glucan endo-1,3-beta-D-glucosidase activity"/>
    <property type="evidence" value="ECO:0007669"/>
    <property type="project" value="UniProtKB-EC"/>
</dbReference>
<dbReference type="Gene3D" id="1.20.58.1040">
    <property type="match status" value="1"/>
</dbReference>
<dbReference type="InterPro" id="IPR012946">
    <property type="entry name" value="X8"/>
</dbReference>
<keyword evidence="8" id="KW-0378">Hydrolase</keyword>
<dbReference type="Gene3D" id="3.20.20.80">
    <property type="entry name" value="Glycosidases"/>
    <property type="match status" value="1"/>
</dbReference>